<sequence>MCDKCGKSFAHLRNLKGHKCVFS</sequence>
<dbReference type="FunFam" id="3.30.160.60:FF:000446">
    <property type="entry name" value="Zinc finger protein"/>
    <property type="match status" value="1"/>
</dbReference>
<feature type="domain" description="C2H2-type" evidence="5">
    <location>
        <begin position="1"/>
        <end position="23"/>
    </location>
</feature>
<evidence type="ECO:0000256" key="4">
    <source>
        <dbReference type="PROSITE-ProRule" id="PRU00042"/>
    </source>
</evidence>
<keyword evidence="1" id="KW-0479">Metal-binding</keyword>
<reference evidence="6" key="2">
    <citation type="journal article" date="2015" name="Fish Shellfish Immunol.">
        <title>Early steps in the European eel (Anguilla anguilla)-Vibrio vulnificus interaction in the gills: Role of the RtxA13 toxin.</title>
        <authorList>
            <person name="Callol A."/>
            <person name="Pajuelo D."/>
            <person name="Ebbesson L."/>
            <person name="Teles M."/>
            <person name="MacKenzie S."/>
            <person name="Amaro C."/>
        </authorList>
    </citation>
    <scope>NUCLEOTIDE SEQUENCE</scope>
</reference>
<evidence type="ECO:0000313" key="6">
    <source>
        <dbReference type="EMBL" id="JAH31855.1"/>
    </source>
</evidence>
<reference evidence="6" key="1">
    <citation type="submission" date="2014-11" db="EMBL/GenBank/DDBJ databases">
        <authorList>
            <person name="Amaro Gonzalez C."/>
        </authorList>
    </citation>
    <scope>NUCLEOTIDE SEQUENCE</scope>
</reference>
<dbReference type="SUPFAM" id="SSF57667">
    <property type="entry name" value="beta-beta-alpha zinc fingers"/>
    <property type="match status" value="1"/>
</dbReference>
<protein>
    <recommendedName>
        <fullName evidence="5">C2H2-type domain-containing protein</fullName>
    </recommendedName>
</protein>
<evidence type="ECO:0000256" key="2">
    <source>
        <dbReference type="ARBA" id="ARBA00022771"/>
    </source>
</evidence>
<dbReference type="GO" id="GO:0008270">
    <property type="term" value="F:zinc ion binding"/>
    <property type="evidence" value="ECO:0007669"/>
    <property type="project" value="UniProtKB-KW"/>
</dbReference>
<evidence type="ECO:0000256" key="3">
    <source>
        <dbReference type="ARBA" id="ARBA00022833"/>
    </source>
</evidence>
<dbReference type="AlphaFoldDB" id="A0A0E9RTT5"/>
<accession>A0A0E9RTT5</accession>
<evidence type="ECO:0000256" key="1">
    <source>
        <dbReference type="ARBA" id="ARBA00022723"/>
    </source>
</evidence>
<name>A0A0E9RTT5_ANGAN</name>
<dbReference type="PROSITE" id="PS50157">
    <property type="entry name" value="ZINC_FINGER_C2H2_2"/>
    <property type="match status" value="1"/>
</dbReference>
<dbReference type="EMBL" id="GBXM01076722">
    <property type="protein sequence ID" value="JAH31855.1"/>
    <property type="molecule type" value="Transcribed_RNA"/>
</dbReference>
<dbReference type="Gene3D" id="3.30.160.60">
    <property type="entry name" value="Classic Zinc Finger"/>
    <property type="match status" value="1"/>
</dbReference>
<dbReference type="InterPro" id="IPR013087">
    <property type="entry name" value="Znf_C2H2_type"/>
</dbReference>
<evidence type="ECO:0000259" key="5">
    <source>
        <dbReference type="PROSITE" id="PS50157"/>
    </source>
</evidence>
<dbReference type="InterPro" id="IPR036236">
    <property type="entry name" value="Znf_C2H2_sf"/>
</dbReference>
<proteinExistence type="predicted"/>
<keyword evidence="3" id="KW-0862">Zinc</keyword>
<organism evidence="6">
    <name type="scientific">Anguilla anguilla</name>
    <name type="common">European freshwater eel</name>
    <name type="synonym">Muraena anguilla</name>
    <dbReference type="NCBI Taxonomy" id="7936"/>
    <lineage>
        <taxon>Eukaryota</taxon>
        <taxon>Metazoa</taxon>
        <taxon>Chordata</taxon>
        <taxon>Craniata</taxon>
        <taxon>Vertebrata</taxon>
        <taxon>Euteleostomi</taxon>
        <taxon>Actinopterygii</taxon>
        <taxon>Neopterygii</taxon>
        <taxon>Teleostei</taxon>
        <taxon>Anguilliformes</taxon>
        <taxon>Anguillidae</taxon>
        <taxon>Anguilla</taxon>
    </lineage>
</organism>
<keyword evidence="2 4" id="KW-0863">Zinc-finger</keyword>